<sequence>MGPWNHLEAFEASAMALGIEVDAVLAPMPPFGPWSRLSTGKGQGGELARAWLGCSSHGLVSSMLFGAVLGWNVTFVRKCLSDGLSWVDPDELIGFGV</sequence>
<keyword evidence="2" id="KW-1185">Reference proteome</keyword>
<evidence type="ECO:0000313" key="1">
    <source>
        <dbReference type="EMBL" id="UVX34656.1"/>
    </source>
</evidence>
<name>A0ABY5TVT1_9VIRU</name>
<organism evidence="1 2">
    <name type="scientific">Bacteriophage sp</name>
    <dbReference type="NCBI Taxonomy" id="38018"/>
    <lineage>
        <taxon>Viruses</taxon>
    </lineage>
</organism>
<accession>A0ABY5TVT1</accession>
<dbReference type="Proteomes" id="UP001160019">
    <property type="component" value="Segment"/>
</dbReference>
<evidence type="ECO:0000313" key="2">
    <source>
        <dbReference type="Proteomes" id="UP001160019"/>
    </source>
</evidence>
<dbReference type="EMBL" id="OP072408">
    <property type="protein sequence ID" value="UVX34656.1"/>
    <property type="molecule type" value="Genomic_DNA"/>
</dbReference>
<protein>
    <submittedName>
        <fullName evidence="1">Uncharacterized protein</fullName>
    </submittedName>
</protein>
<reference evidence="1 2" key="1">
    <citation type="submission" date="2022-07" db="EMBL/GenBank/DDBJ databases">
        <title>High-quality bacteriophage genomes in the Japanese 4D cohort.</title>
        <authorList>
            <person name="Nishijima S."/>
        </authorList>
    </citation>
    <scope>NUCLEOTIDE SEQUENCE [LARGE SCALE GENOMIC DNA]</scope>
    <source>
        <strain evidence="1">2815_119144</strain>
    </source>
</reference>
<proteinExistence type="predicted"/>